<dbReference type="AlphaFoldDB" id="A0A1E3PWH9"/>
<dbReference type="GO" id="GO:0008270">
    <property type="term" value="F:zinc ion binding"/>
    <property type="evidence" value="ECO:0007669"/>
    <property type="project" value="InterPro"/>
</dbReference>
<dbReference type="PROSITE" id="PS00463">
    <property type="entry name" value="ZN2_CY6_FUNGAL_1"/>
    <property type="match status" value="1"/>
</dbReference>
<dbReference type="PROSITE" id="PS50048">
    <property type="entry name" value="ZN2_CY6_FUNGAL_2"/>
    <property type="match status" value="1"/>
</dbReference>
<feature type="compositionally biased region" description="Low complexity" evidence="1">
    <location>
        <begin position="120"/>
        <end position="137"/>
    </location>
</feature>
<feature type="compositionally biased region" description="Polar residues" evidence="1">
    <location>
        <begin position="109"/>
        <end position="119"/>
    </location>
</feature>
<protein>
    <recommendedName>
        <fullName evidence="2">Zn(2)-C6 fungal-type domain-containing protein</fullName>
    </recommendedName>
</protein>
<organism evidence="3 4">
    <name type="scientific">Lipomyces starkeyi NRRL Y-11557</name>
    <dbReference type="NCBI Taxonomy" id="675824"/>
    <lineage>
        <taxon>Eukaryota</taxon>
        <taxon>Fungi</taxon>
        <taxon>Dikarya</taxon>
        <taxon>Ascomycota</taxon>
        <taxon>Saccharomycotina</taxon>
        <taxon>Lipomycetes</taxon>
        <taxon>Lipomycetales</taxon>
        <taxon>Lipomycetaceae</taxon>
        <taxon>Lipomyces</taxon>
    </lineage>
</organism>
<accession>A0A1E3PWH9</accession>
<evidence type="ECO:0000313" key="4">
    <source>
        <dbReference type="Proteomes" id="UP000094385"/>
    </source>
</evidence>
<name>A0A1E3PWH9_LIPST</name>
<dbReference type="Pfam" id="PF00172">
    <property type="entry name" value="Zn_clus"/>
    <property type="match status" value="1"/>
</dbReference>
<dbReference type="CDD" id="cd00067">
    <property type="entry name" value="GAL4"/>
    <property type="match status" value="1"/>
</dbReference>
<evidence type="ECO:0000313" key="3">
    <source>
        <dbReference type="EMBL" id="ODQ69644.1"/>
    </source>
</evidence>
<feature type="domain" description="Zn(2)-C6 fungal-type" evidence="2">
    <location>
        <begin position="10"/>
        <end position="39"/>
    </location>
</feature>
<proteinExistence type="predicted"/>
<dbReference type="InterPro" id="IPR001138">
    <property type="entry name" value="Zn2Cys6_DnaBD"/>
</dbReference>
<dbReference type="Proteomes" id="UP000094385">
    <property type="component" value="Unassembled WGS sequence"/>
</dbReference>
<dbReference type="Gene3D" id="4.10.240.10">
    <property type="entry name" value="Zn(2)-C6 fungal-type DNA-binding domain"/>
    <property type="match status" value="1"/>
</dbReference>
<dbReference type="SMART" id="SM00066">
    <property type="entry name" value="GAL4"/>
    <property type="match status" value="1"/>
</dbReference>
<dbReference type="SUPFAM" id="SSF57701">
    <property type="entry name" value="Zn2/Cys6 DNA-binding domain"/>
    <property type="match status" value="1"/>
</dbReference>
<evidence type="ECO:0000259" key="2">
    <source>
        <dbReference type="PROSITE" id="PS50048"/>
    </source>
</evidence>
<reference evidence="3 4" key="1">
    <citation type="journal article" date="2016" name="Proc. Natl. Acad. Sci. U.S.A.">
        <title>Comparative genomics of biotechnologically important yeasts.</title>
        <authorList>
            <person name="Riley R."/>
            <person name="Haridas S."/>
            <person name="Wolfe K.H."/>
            <person name="Lopes M.R."/>
            <person name="Hittinger C.T."/>
            <person name="Goeker M."/>
            <person name="Salamov A.A."/>
            <person name="Wisecaver J.H."/>
            <person name="Long T.M."/>
            <person name="Calvey C.H."/>
            <person name="Aerts A.L."/>
            <person name="Barry K.W."/>
            <person name="Choi C."/>
            <person name="Clum A."/>
            <person name="Coughlan A.Y."/>
            <person name="Deshpande S."/>
            <person name="Douglass A.P."/>
            <person name="Hanson S.J."/>
            <person name="Klenk H.-P."/>
            <person name="LaButti K.M."/>
            <person name="Lapidus A."/>
            <person name="Lindquist E.A."/>
            <person name="Lipzen A.M."/>
            <person name="Meier-Kolthoff J.P."/>
            <person name="Ohm R.A."/>
            <person name="Otillar R.P."/>
            <person name="Pangilinan J.L."/>
            <person name="Peng Y."/>
            <person name="Rokas A."/>
            <person name="Rosa C.A."/>
            <person name="Scheuner C."/>
            <person name="Sibirny A.A."/>
            <person name="Slot J.C."/>
            <person name="Stielow J.B."/>
            <person name="Sun H."/>
            <person name="Kurtzman C.P."/>
            <person name="Blackwell M."/>
            <person name="Grigoriev I.V."/>
            <person name="Jeffries T.W."/>
        </authorList>
    </citation>
    <scope>NUCLEOTIDE SEQUENCE [LARGE SCALE GENOMIC DNA]</scope>
    <source>
        <strain evidence="3 4">NRRL Y-11557</strain>
    </source>
</reference>
<dbReference type="GO" id="GO:0000981">
    <property type="term" value="F:DNA-binding transcription factor activity, RNA polymerase II-specific"/>
    <property type="evidence" value="ECO:0007669"/>
    <property type="project" value="InterPro"/>
</dbReference>
<dbReference type="EMBL" id="KV454303">
    <property type="protein sequence ID" value="ODQ69644.1"/>
    <property type="molecule type" value="Genomic_DNA"/>
</dbReference>
<evidence type="ECO:0000256" key="1">
    <source>
        <dbReference type="SAM" id="MobiDB-lite"/>
    </source>
</evidence>
<dbReference type="STRING" id="675824.A0A1E3PWH9"/>
<sequence>MVGVAGGSKGCQTCRKRKIKCDLQTPVCCQCIRSRRQCSGPNLQKRGERWSVVPSAQGTSTSGLAPVGQDSRSYKTVERKFIIMLGTVDQLKIDRSDECPTLTLKAHTPSPSATLECTGSSVLSSPSSSSSSSSSRSIGTPVVKRRSIFDKLAFQEITTISGHVGYSPTQAIVDSKPSLVLTNLAVDDACFQILLSSFMNNFCAMTSTHFDGCSFDPWIAFMPNFVYSTTPALAYASRAVVVGHFSRVRPNRDLQLYGARLYVQALRYQNRQISESIRQLSVNDDIITAGLFLGLYEAFYCTSLDTWRELMKGCLRLFELRGPHAFKSGISAVIYQSARTILTIYVLLAGMTPCFLTEPDWLTIPFETMPQKQPHQTLNDILLCLPQYQNIILTLRPESQWRRKLSLEQRMATAAAFFGLVELRTKLDKWLIDYKRLVSGIESDDLPDSVLYRANYNKKCDLNATNEQWSTTHIFKPPLVFANSSVANLVPLYYAALGIIRRSQCAAYDCAQEFPGAQNDLVTMPFEEFERLSCLLVARYNRLICQSVDYMIGSHPAIGAANIVFPLKIAQVFLKDPLEKYWAFKLCEKVDKLFGLAISMIRIEEEDNMVIAQMVDLLPACSHCGEKLRPNVQTAST</sequence>
<dbReference type="PANTHER" id="PTHR38111:SF11">
    <property type="entry name" value="TRANSCRIPTION FACTOR DOMAIN-CONTAINING PROTEIN-RELATED"/>
    <property type="match status" value="1"/>
</dbReference>
<dbReference type="PANTHER" id="PTHR38111">
    <property type="entry name" value="ZN(2)-C6 FUNGAL-TYPE DOMAIN-CONTAINING PROTEIN-RELATED"/>
    <property type="match status" value="1"/>
</dbReference>
<dbReference type="InterPro" id="IPR053178">
    <property type="entry name" value="Osmoadaptation_assoc"/>
</dbReference>
<keyword evidence="4" id="KW-1185">Reference proteome</keyword>
<feature type="region of interest" description="Disordered" evidence="1">
    <location>
        <begin position="109"/>
        <end position="138"/>
    </location>
</feature>
<gene>
    <name evidence="3" type="ORF">LIPSTDRAFT_120638</name>
</gene>
<dbReference type="InterPro" id="IPR036864">
    <property type="entry name" value="Zn2-C6_fun-type_DNA-bd_sf"/>
</dbReference>
<dbReference type="OrthoDB" id="415590at2759"/>